<sequence length="182" mass="20033">MYGMDAMQYELTLPTDYDMGTIRERVRRNGHALDERAGLGLKAYLIRTAGVDGSPVNQYAPFYLWNSAAAMTGFLIGGGGFQNIVRDFGRPPVRHWTAVATLAGPARDEAPVAATRLVAPLAWGEELPELAERPGLHTAAVAFDMYHWQLVRFALWSTPDPHDPGATERYEVLHVSAPEPLS</sequence>
<name>A0ABP8DQR6_9ACTN</name>
<organism evidence="1 2">
    <name type="scientific">Dactylosporangium darangshiense</name>
    <dbReference type="NCBI Taxonomy" id="579108"/>
    <lineage>
        <taxon>Bacteria</taxon>
        <taxon>Bacillati</taxon>
        <taxon>Actinomycetota</taxon>
        <taxon>Actinomycetes</taxon>
        <taxon>Micromonosporales</taxon>
        <taxon>Micromonosporaceae</taxon>
        <taxon>Dactylosporangium</taxon>
    </lineage>
</organism>
<comment type="caution">
    <text evidence="1">The sequence shown here is derived from an EMBL/GenBank/DDBJ whole genome shotgun (WGS) entry which is preliminary data.</text>
</comment>
<evidence type="ECO:0000313" key="1">
    <source>
        <dbReference type="EMBL" id="GAA4261963.1"/>
    </source>
</evidence>
<keyword evidence="2" id="KW-1185">Reference proteome</keyword>
<dbReference type="Pfam" id="PF16157">
    <property type="entry name" value="DUF4865"/>
    <property type="match status" value="1"/>
</dbReference>
<dbReference type="Proteomes" id="UP001500620">
    <property type="component" value="Unassembled WGS sequence"/>
</dbReference>
<evidence type="ECO:0000313" key="2">
    <source>
        <dbReference type="Proteomes" id="UP001500620"/>
    </source>
</evidence>
<protein>
    <submittedName>
        <fullName evidence="1">DUF4865 family protein</fullName>
    </submittedName>
</protein>
<dbReference type="InterPro" id="IPR032349">
    <property type="entry name" value="DUF4865"/>
</dbReference>
<proteinExistence type="predicted"/>
<reference evidence="2" key="1">
    <citation type="journal article" date="2019" name="Int. J. Syst. Evol. Microbiol.">
        <title>The Global Catalogue of Microorganisms (GCM) 10K type strain sequencing project: providing services to taxonomists for standard genome sequencing and annotation.</title>
        <authorList>
            <consortium name="The Broad Institute Genomics Platform"/>
            <consortium name="The Broad Institute Genome Sequencing Center for Infectious Disease"/>
            <person name="Wu L."/>
            <person name="Ma J."/>
        </authorList>
    </citation>
    <scope>NUCLEOTIDE SEQUENCE [LARGE SCALE GENOMIC DNA]</scope>
    <source>
        <strain evidence="2">JCM 17441</strain>
    </source>
</reference>
<gene>
    <name evidence="1" type="ORF">GCM10022255_096790</name>
</gene>
<dbReference type="EMBL" id="BAABAT010000049">
    <property type="protein sequence ID" value="GAA4261963.1"/>
    <property type="molecule type" value="Genomic_DNA"/>
</dbReference>
<accession>A0ABP8DQR6</accession>